<proteinExistence type="predicted"/>
<name>A0AAN7SQT7_9COLE</name>
<comment type="caution">
    <text evidence="2">The sequence shown here is derived from an EMBL/GenBank/DDBJ whole genome shotgun (WGS) entry which is preliminary data.</text>
</comment>
<gene>
    <name evidence="2" type="ORF">RN001_007161</name>
</gene>
<feature type="compositionally biased region" description="Basic and acidic residues" evidence="1">
    <location>
        <begin position="1"/>
        <end position="12"/>
    </location>
</feature>
<evidence type="ECO:0000256" key="1">
    <source>
        <dbReference type="SAM" id="MobiDB-lite"/>
    </source>
</evidence>
<feature type="region of interest" description="Disordered" evidence="1">
    <location>
        <begin position="40"/>
        <end position="68"/>
    </location>
</feature>
<dbReference type="AlphaFoldDB" id="A0AAN7SQT7"/>
<evidence type="ECO:0000313" key="2">
    <source>
        <dbReference type="EMBL" id="KAK4879015.1"/>
    </source>
</evidence>
<feature type="compositionally biased region" description="Polar residues" evidence="1">
    <location>
        <begin position="46"/>
        <end position="56"/>
    </location>
</feature>
<dbReference type="EMBL" id="JARPUR010000003">
    <property type="protein sequence ID" value="KAK4879015.1"/>
    <property type="molecule type" value="Genomic_DNA"/>
</dbReference>
<evidence type="ECO:0000313" key="3">
    <source>
        <dbReference type="Proteomes" id="UP001353858"/>
    </source>
</evidence>
<protein>
    <submittedName>
        <fullName evidence="2">Uncharacterized protein</fullName>
    </submittedName>
</protein>
<keyword evidence="3" id="KW-1185">Reference proteome</keyword>
<organism evidence="2 3">
    <name type="scientific">Aquatica leii</name>
    <dbReference type="NCBI Taxonomy" id="1421715"/>
    <lineage>
        <taxon>Eukaryota</taxon>
        <taxon>Metazoa</taxon>
        <taxon>Ecdysozoa</taxon>
        <taxon>Arthropoda</taxon>
        <taxon>Hexapoda</taxon>
        <taxon>Insecta</taxon>
        <taxon>Pterygota</taxon>
        <taxon>Neoptera</taxon>
        <taxon>Endopterygota</taxon>
        <taxon>Coleoptera</taxon>
        <taxon>Polyphaga</taxon>
        <taxon>Elateriformia</taxon>
        <taxon>Elateroidea</taxon>
        <taxon>Lampyridae</taxon>
        <taxon>Luciolinae</taxon>
        <taxon>Aquatica</taxon>
    </lineage>
</organism>
<reference evidence="3" key="1">
    <citation type="submission" date="2023-01" db="EMBL/GenBank/DDBJ databases">
        <title>Key to firefly adult light organ development and bioluminescence: homeobox transcription factors regulate luciferase expression and transportation to peroxisome.</title>
        <authorList>
            <person name="Fu X."/>
        </authorList>
    </citation>
    <scope>NUCLEOTIDE SEQUENCE [LARGE SCALE GENOMIC DNA]</scope>
</reference>
<feature type="region of interest" description="Disordered" evidence="1">
    <location>
        <begin position="1"/>
        <end position="21"/>
    </location>
</feature>
<dbReference type="Proteomes" id="UP001353858">
    <property type="component" value="Unassembled WGS sequence"/>
</dbReference>
<feature type="compositionally biased region" description="Basic and acidic residues" evidence="1">
    <location>
        <begin position="58"/>
        <end position="68"/>
    </location>
</feature>
<sequence>MTMDITSRKHDLQPNSEVSTSKTIKRSFDVAFLMLPDEKLKKQNKTESPQENNNVEVSHVEDEHGKIQELQKIKNHARYLQNALHKQQIFGDPNLVKPKILENEHHTIKIQQIQHSEQKSAFTKVNLISKESRASPSLSASPEINYQNSLSPSPPILNRSYQLHPNMLSPNQIFKPAYQNNFIQDNFVSPTNPMVLENPFLSKHSTDLLQLLHKQNPADFRTVPTRIPLQLPAVPTTRHVKNFPAGFEVSRNS</sequence>
<accession>A0AAN7SQT7</accession>